<accession>A0A0H2QZG3</accession>
<feature type="compositionally biased region" description="Basic and acidic residues" evidence="1">
    <location>
        <begin position="1"/>
        <end position="11"/>
    </location>
</feature>
<evidence type="ECO:0000313" key="2">
    <source>
        <dbReference type="EMBL" id="KLO04905.1"/>
    </source>
</evidence>
<feature type="compositionally biased region" description="Polar residues" evidence="1">
    <location>
        <begin position="45"/>
        <end position="62"/>
    </location>
</feature>
<evidence type="ECO:0000256" key="1">
    <source>
        <dbReference type="SAM" id="MobiDB-lite"/>
    </source>
</evidence>
<feature type="region of interest" description="Disordered" evidence="1">
    <location>
        <begin position="1"/>
        <end position="62"/>
    </location>
</feature>
<keyword evidence="3" id="KW-1185">Reference proteome</keyword>
<sequence>MRLDKNDEKLPIQDGTPSSSMTNTPKHDPQPSPSQVAGVLASDTCVASSPSPKAQRAIQTSE</sequence>
<evidence type="ECO:0000313" key="3">
    <source>
        <dbReference type="Proteomes" id="UP000053477"/>
    </source>
</evidence>
<reference evidence="2 3" key="1">
    <citation type="submission" date="2015-04" db="EMBL/GenBank/DDBJ databases">
        <title>Complete genome sequence of Schizopora paradoxa KUC8140, a cosmopolitan wood degrader in East Asia.</title>
        <authorList>
            <consortium name="DOE Joint Genome Institute"/>
            <person name="Min B."/>
            <person name="Park H."/>
            <person name="Jang Y."/>
            <person name="Kim J.-J."/>
            <person name="Kim K.H."/>
            <person name="Pangilinan J."/>
            <person name="Lipzen A."/>
            <person name="Riley R."/>
            <person name="Grigoriev I.V."/>
            <person name="Spatafora J.W."/>
            <person name="Choi I.-G."/>
        </authorList>
    </citation>
    <scope>NUCLEOTIDE SEQUENCE [LARGE SCALE GENOMIC DNA]</scope>
    <source>
        <strain evidence="2 3">KUC8140</strain>
    </source>
</reference>
<dbReference type="InParanoid" id="A0A0H2QZG3"/>
<name>A0A0H2QZG3_9AGAM</name>
<proteinExistence type="predicted"/>
<dbReference type="AlphaFoldDB" id="A0A0H2QZG3"/>
<dbReference type="Proteomes" id="UP000053477">
    <property type="component" value="Unassembled WGS sequence"/>
</dbReference>
<feature type="compositionally biased region" description="Polar residues" evidence="1">
    <location>
        <begin position="15"/>
        <end position="24"/>
    </location>
</feature>
<organism evidence="2 3">
    <name type="scientific">Schizopora paradoxa</name>
    <dbReference type="NCBI Taxonomy" id="27342"/>
    <lineage>
        <taxon>Eukaryota</taxon>
        <taxon>Fungi</taxon>
        <taxon>Dikarya</taxon>
        <taxon>Basidiomycota</taxon>
        <taxon>Agaricomycotina</taxon>
        <taxon>Agaricomycetes</taxon>
        <taxon>Hymenochaetales</taxon>
        <taxon>Schizoporaceae</taxon>
        <taxon>Schizopora</taxon>
    </lineage>
</organism>
<protein>
    <submittedName>
        <fullName evidence="2">Uncharacterized protein</fullName>
    </submittedName>
</protein>
<gene>
    <name evidence="2" type="ORF">SCHPADRAFT_911381</name>
</gene>
<dbReference type="EMBL" id="KQ086406">
    <property type="protein sequence ID" value="KLO04905.1"/>
    <property type="molecule type" value="Genomic_DNA"/>
</dbReference>